<evidence type="ECO:0000256" key="10">
    <source>
        <dbReference type="ARBA" id="ARBA00022989"/>
    </source>
</evidence>
<evidence type="ECO:0000259" key="17">
    <source>
        <dbReference type="PROSITE" id="PS50885"/>
    </source>
</evidence>
<evidence type="ECO:0000256" key="4">
    <source>
        <dbReference type="ARBA" id="ARBA00022553"/>
    </source>
</evidence>
<dbReference type="SUPFAM" id="SSF55874">
    <property type="entry name" value="ATPase domain of HSP90 chaperone/DNA topoisomerase II/histidine kinase"/>
    <property type="match status" value="1"/>
</dbReference>
<evidence type="ECO:0000256" key="8">
    <source>
        <dbReference type="ARBA" id="ARBA00022777"/>
    </source>
</evidence>
<evidence type="ECO:0000256" key="1">
    <source>
        <dbReference type="ARBA" id="ARBA00000085"/>
    </source>
</evidence>
<dbReference type="GO" id="GO:0007234">
    <property type="term" value="P:osmosensory signaling via phosphorelay pathway"/>
    <property type="evidence" value="ECO:0007669"/>
    <property type="project" value="TreeGrafter"/>
</dbReference>
<dbReference type="Pfam" id="PF02518">
    <property type="entry name" value="HATPase_c"/>
    <property type="match status" value="1"/>
</dbReference>
<proteinExistence type="predicted"/>
<dbReference type="Gene3D" id="3.30.565.10">
    <property type="entry name" value="Histidine kinase-like ATPase, C-terminal domain"/>
    <property type="match status" value="1"/>
</dbReference>
<comment type="catalytic activity">
    <reaction evidence="1">
        <text>ATP + protein L-histidine = ADP + protein N-phospho-L-histidine.</text>
        <dbReference type="EC" id="2.7.13.3"/>
    </reaction>
</comment>
<dbReference type="PRINTS" id="PR00344">
    <property type="entry name" value="BCTRLSENSOR"/>
</dbReference>
<keyword evidence="8" id="KW-0418">Kinase</keyword>
<dbReference type="GO" id="GO:0000156">
    <property type="term" value="F:phosphorelay response regulator activity"/>
    <property type="evidence" value="ECO:0007669"/>
    <property type="project" value="TreeGrafter"/>
</dbReference>
<evidence type="ECO:0000256" key="11">
    <source>
        <dbReference type="ARBA" id="ARBA00023012"/>
    </source>
</evidence>
<dbReference type="InterPro" id="IPR000014">
    <property type="entry name" value="PAS"/>
</dbReference>
<dbReference type="SUPFAM" id="SSF158472">
    <property type="entry name" value="HAMP domain-like"/>
    <property type="match status" value="1"/>
</dbReference>
<dbReference type="Proteomes" id="UP000886887">
    <property type="component" value="Unassembled WGS sequence"/>
</dbReference>
<dbReference type="InterPro" id="IPR035965">
    <property type="entry name" value="PAS-like_dom_sf"/>
</dbReference>
<dbReference type="InterPro" id="IPR003660">
    <property type="entry name" value="HAMP_dom"/>
</dbReference>
<protein>
    <recommendedName>
        <fullName evidence="3">histidine kinase</fullName>
        <ecNumber evidence="3">2.7.13.3</ecNumber>
    </recommendedName>
</protein>
<feature type="domain" description="Histidine kinase" evidence="15">
    <location>
        <begin position="417"/>
        <end position="633"/>
    </location>
</feature>
<dbReference type="GO" id="GO:0016020">
    <property type="term" value="C:membrane"/>
    <property type="evidence" value="ECO:0007669"/>
    <property type="project" value="UniProtKB-SubCell"/>
</dbReference>
<dbReference type="SUPFAM" id="SSF47384">
    <property type="entry name" value="Homodimeric domain of signal transducing histidine kinase"/>
    <property type="match status" value="1"/>
</dbReference>
<evidence type="ECO:0000256" key="5">
    <source>
        <dbReference type="ARBA" id="ARBA00022679"/>
    </source>
</evidence>
<keyword evidence="10 14" id="KW-1133">Transmembrane helix</keyword>
<dbReference type="InterPro" id="IPR050351">
    <property type="entry name" value="BphY/WalK/GraS-like"/>
</dbReference>
<dbReference type="GO" id="GO:0030295">
    <property type="term" value="F:protein kinase activator activity"/>
    <property type="evidence" value="ECO:0007669"/>
    <property type="project" value="TreeGrafter"/>
</dbReference>
<dbReference type="GO" id="GO:0000155">
    <property type="term" value="F:phosphorelay sensor kinase activity"/>
    <property type="evidence" value="ECO:0007669"/>
    <property type="project" value="InterPro"/>
</dbReference>
<evidence type="ECO:0000256" key="2">
    <source>
        <dbReference type="ARBA" id="ARBA00004141"/>
    </source>
</evidence>
<dbReference type="Pfam" id="PF00672">
    <property type="entry name" value="HAMP"/>
    <property type="match status" value="1"/>
</dbReference>
<dbReference type="FunFam" id="3.30.565.10:FF:000006">
    <property type="entry name" value="Sensor histidine kinase WalK"/>
    <property type="match status" value="1"/>
</dbReference>
<dbReference type="AlphaFoldDB" id="A0A9D0ZAZ9"/>
<feature type="region of interest" description="Disordered" evidence="13">
    <location>
        <begin position="636"/>
        <end position="658"/>
    </location>
</feature>
<evidence type="ECO:0000259" key="16">
    <source>
        <dbReference type="PROSITE" id="PS50112"/>
    </source>
</evidence>
<dbReference type="SMART" id="SM00388">
    <property type="entry name" value="HisKA"/>
    <property type="match status" value="1"/>
</dbReference>
<evidence type="ECO:0000256" key="9">
    <source>
        <dbReference type="ARBA" id="ARBA00022840"/>
    </source>
</evidence>
<evidence type="ECO:0000256" key="6">
    <source>
        <dbReference type="ARBA" id="ARBA00022692"/>
    </source>
</evidence>
<evidence type="ECO:0000313" key="19">
    <source>
        <dbReference type="Proteomes" id="UP000886887"/>
    </source>
</evidence>
<dbReference type="Pfam" id="PF00512">
    <property type="entry name" value="HisKA"/>
    <property type="match status" value="1"/>
</dbReference>
<reference evidence="18" key="1">
    <citation type="submission" date="2020-10" db="EMBL/GenBank/DDBJ databases">
        <authorList>
            <person name="Gilroy R."/>
        </authorList>
    </citation>
    <scope>NUCLEOTIDE SEQUENCE</scope>
    <source>
        <strain evidence="18">ChiSxjej2B14-6234</strain>
    </source>
</reference>
<accession>A0A9D0ZAZ9</accession>
<dbReference type="NCBIfam" id="TIGR00229">
    <property type="entry name" value="sensory_box"/>
    <property type="match status" value="1"/>
</dbReference>
<dbReference type="EC" id="2.7.13.3" evidence="3"/>
<dbReference type="InterPro" id="IPR003661">
    <property type="entry name" value="HisK_dim/P_dom"/>
</dbReference>
<dbReference type="SMART" id="SM00304">
    <property type="entry name" value="HAMP"/>
    <property type="match status" value="1"/>
</dbReference>
<keyword evidence="6 14" id="KW-0812">Transmembrane</keyword>
<evidence type="ECO:0000313" key="18">
    <source>
        <dbReference type="EMBL" id="HIQ72233.1"/>
    </source>
</evidence>
<reference evidence="18" key="2">
    <citation type="journal article" date="2021" name="PeerJ">
        <title>Extensive microbial diversity within the chicken gut microbiome revealed by metagenomics and culture.</title>
        <authorList>
            <person name="Gilroy R."/>
            <person name="Ravi A."/>
            <person name="Getino M."/>
            <person name="Pursley I."/>
            <person name="Horton D.L."/>
            <person name="Alikhan N.F."/>
            <person name="Baker D."/>
            <person name="Gharbi K."/>
            <person name="Hall N."/>
            <person name="Watson M."/>
            <person name="Adriaenssens E.M."/>
            <person name="Foster-Nyarko E."/>
            <person name="Jarju S."/>
            <person name="Secka A."/>
            <person name="Antonio M."/>
            <person name="Oren A."/>
            <person name="Chaudhuri R.R."/>
            <person name="La Ragione R."/>
            <person name="Hildebrand F."/>
            <person name="Pallen M.J."/>
        </authorList>
    </citation>
    <scope>NUCLEOTIDE SEQUENCE</scope>
    <source>
        <strain evidence="18">ChiSxjej2B14-6234</strain>
    </source>
</reference>
<keyword evidence="9" id="KW-0067">ATP-binding</keyword>
<keyword evidence="7" id="KW-0547">Nucleotide-binding</keyword>
<dbReference type="CDD" id="cd06225">
    <property type="entry name" value="HAMP"/>
    <property type="match status" value="1"/>
</dbReference>
<dbReference type="InterPro" id="IPR036890">
    <property type="entry name" value="HATPase_C_sf"/>
</dbReference>
<dbReference type="CDD" id="cd00075">
    <property type="entry name" value="HATPase"/>
    <property type="match status" value="1"/>
</dbReference>
<dbReference type="SMART" id="SM00091">
    <property type="entry name" value="PAS"/>
    <property type="match status" value="1"/>
</dbReference>
<dbReference type="PANTHER" id="PTHR42878">
    <property type="entry name" value="TWO-COMPONENT HISTIDINE KINASE"/>
    <property type="match status" value="1"/>
</dbReference>
<dbReference type="GO" id="GO:0005524">
    <property type="term" value="F:ATP binding"/>
    <property type="evidence" value="ECO:0007669"/>
    <property type="project" value="UniProtKB-KW"/>
</dbReference>
<feature type="domain" description="PAS" evidence="16">
    <location>
        <begin position="292"/>
        <end position="327"/>
    </location>
</feature>
<dbReference type="InterPro" id="IPR003594">
    <property type="entry name" value="HATPase_dom"/>
</dbReference>
<dbReference type="EMBL" id="DVFJ01000030">
    <property type="protein sequence ID" value="HIQ72233.1"/>
    <property type="molecule type" value="Genomic_DNA"/>
</dbReference>
<dbReference type="PROSITE" id="PS50885">
    <property type="entry name" value="HAMP"/>
    <property type="match status" value="1"/>
</dbReference>
<comment type="subcellular location">
    <subcellularLocation>
        <location evidence="2">Membrane</location>
        <topology evidence="2">Multi-pass membrane protein</topology>
    </subcellularLocation>
</comment>
<dbReference type="PROSITE" id="PS50109">
    <property type="entry name" value="HIS_KIN"/>
    <property type="match status" value="1"/>
</dbReference>
<name>A0A9D0ZAZ9_9FIRM</name>
<dbReference type="Gene3D" id="6.10.340.10">
    <property type="match status" value="1"/>
</dbReference>
<keyword evidence="11" id="KW-0902">Two-component regulatory system</keyword>
<organism evidence="18 19">
    <name type="scientific">Candidatus Onthenecus intestinigallinarum</name>
    <dbReference type="NCBI Taxonomy" id="2840875"/>
    <lineage>
        <taxon>Bacteria</taxon>
        <taxon>Bacillati</taxon>
        <taxon>Bacillota</taxon>
        <taxon>Clostridia</taxon>
        <taxon>Eubacteriales</taxon>
        <taxon>Candidatus Onthenecus</taxon>
    </lineage>
</organism>
<evidence type="ECO:0000259" key="15">
    <source>
        <dbReference type="PROSITE" id="PS50109"/>
    </source>
</evidence>
<evidence type="ECO:0000256" key="7">
    <source>
        <dbReference type="ARBA" id="ARBA00022741"/>
    </source>
</evidence>
<feature type="transmembrane region" description="Helical" evidence="14">
    <location>
        <begin position="214"/>
        <end position="235"/>
    </location>
</feature>
<dbReference type="InterPro" id="IPR005467">
    <property type="entry name" value="His_kinase_dom"/>
</dbReference>
<dbReference type="SMART" id="SM00387">
    <property type="entry name" value="HATPase_c"/>
    <property type="match status" value="1"/>
</dbReference>
<dbReference type="Gene3D" id="1.10.287.130">
    <property type="match status" value="1"/>
</dbReference>
<dbReference type="InterPro" id="IPR036097">
    <property type="entry name" value="HisK_dim/P_sf"/>
</dbReference>
<dbReference type="CDD" id="cd00130">
    <property type="entry name" value="PAS"/>
    <property type="match status" value="1"/>
</dbReference>
<dbReference type="CDD" id="cd00082">
    <property type="entry name" value="HisKA"/>
    <property type="match status" value="1"/>
</dbReference>
<evidence type="ECO:0000256" key="13">
    <source>
        <dbReference type="SAM" id="MobiDB-lite"/>
    </source>
</evidence>
<keyword evidence="4" id="KW-0597">Phosphoprotein</keyword>
<dbReference type="PROSITE" id="PS50112">
    <property type="entry name" value="PAS"/>
    <property type="match status" value="1"/>
</dbReference>
<feature type="domain" description="HAMP" evidence="17">
    <location>
        <begin position="235"/>
        <end position="287"/>
    </location>
</feature>
<dbReference type="Pfam" id="PF08448">
    <property type="entry name" value="PAS_4"/>
    <property type="match status" value="1"/>
</dbReference>
<dbReference type="Gene3D" id="3.30.450.20">
    <property type="entry name" value="PAS domain"/>
    <property type="match status" value="1"/>
</dbReference>
<comment type="caution">
    <text evidence="18">The sequence shown here is derived from an EMBL/GenBank/DDBJ whole genome shotgun (WGS) entry which is preliminary data.</text>
</comment>
<dbReference type="SUPFAM" id="SSF55785">
    <property type="entry name" value="PYP-like sensor domain (PAS domain)"/>
    <property type="match status" value="1"/>
</dbReference>
<dbReference type="InterPro" id="IPR004358">
    <property type="entry name" value="Sig_transdc_His_kin-like_C"/>
</dbReference>
<dbReference type="InterPro" id="IPR013656">
    <property type="entry name" value="PAS_4"/>
</dbReference>
<evidence type="ECO:0000256" key="12">
    <source>
        <dbReference type="ARBA" id="ARBA00023136"/>
    </source>
</evidence>
<evidence type="ECO:0000256" key="3">
    <source>
        <dbReference type="ARBA" id="ARBA00012438"/>
    </source>
</evidence>
<dbReference type="PANTHER" id="PTHR42878:SF7">
    <property type="entry name" value="SENSOR HISTIDINE KINASE GLRK"/>
    <property type="match status" value="1"/>
</dbReference>
<keyword evidence="5" id="KW-0808">Transferase</keyword>
<gene>
    <name evidence="18" type="ORF">IAB73_08520</name>
</gene>
<dbReference type="FunFam" id="1.10.287.130:FF:000001">
    <property type="entry name" value="Two-component sensor histidine kinase"/>
    <property type="match status" value="1"/>
</dbReference>
<evidence type="ECO:0000256" key="14">
    <source>
        <dbReference type="SAM" id="Phobius"/>
    </source>
</evidence>
<keyword evidence="12 14" id="KW-0472">Membrane</keyword>
<sequence length="658" mass="70937">MIRSSFLRRTLLLVMSTILVFALLIAGIYSLVSPQIFAAEKIADMLPQGRLIAENFAQYLSGQLPSSLLVALIGTNTAQWDATVWVVDLEGETILRTQQKSGRRVGTLPEGLWSLLPQVLSGQECTHIGALDLSDSTTDATGASSDTSSSRVLNSALGNLRSASDDTNDSAEQISGSMVAVAVPVFYGDQVQAAVFMAQSMDEVVAGMDSLTNALMIAVFGVALLMLPTVFFFAFRLARPMRQMRDVALAMTAGDFTVRADEGDPGEIGSLGCALNMLSSELGRSISALRVESNRLRSTLNGLSEGIIAVDAQGAVTHANPAVRALFHAQPGLQAEGMAGADRLALVSCGEVWDLYDEVLRTGQPHAMNVHFGDVVVRASVSPLEGEHGRFAGAVGVLSDITASERLEQTRRDYVANVSHELRTPLTAMRGLIEPLRDGLVKDEEQRQHLYDIILRETMRLSRLVSDMLELSRLQSGTCSLEKRPFNPIRMLRSVFDAYAQYADDYGQTLRLHAPDALPDVLGNPDRTEQVLVAILDNAMKYTPEGGTIDLMAEPTPELLRVTVKDTGPGIAQADLPHVFERFYKADKAHQGKGTGLGLAIAHEIMKQLGEELTVQSVQGEGSAFTFTLHFCPQASDAHPKADEPASALPAGEPTIHS</sequence>